<comment type="caution">
    <text evidence="1">The sequence shown here is derived from an EMBL/GenBank/DDBJ whole genome shotgun (WGS) entry which is preliminary data.</text>
</comment>
<dbReference type="EMBL" id="BLAH01000083">
    <property type="protein sequence ID" value="GES37165.1"/>
    <property type="molecule type" value="Genomic_DNA"/>
</dbReference>
<proteinExistence type="predicted"/>
<dbReference type="Proteomes" id="UP000325466">
    <property type="component" value="Unassembled WGS sequence"/>
</dbReference>
<accession>A0ABQ0YKS0</accession>
<sequence length="45" mass="4974">MLPPARTRASPRERFYPVYGASEVVDSLRRAAAPSHTVSLTSLCR</sequence>
<evidence type="ECO:0000313" key="1">
    <source>
        <dbReference type="EMBL" id="GES37165.1"/>
    </source>
</evidence>
<gene>
    <name evidence="1" type="ORF">RAJCM14343_2419</name>
</gene>
<organism evidence="1 2">
    <name type="scientific">Rhodococcus aetherivorans</name>
    <dbReference type="NCBI Taxonomy" id="191292"/>
    <lineage>
        <taxon>Bacteria</taxon>
        <taxon>Bacillati</taxon>
        <taxon>Actinomycetota</taxon>
        <taxon>Actinomycetes</taxon>
        <taxon>Mycobacteriales</taxon>
        <taxon>Nocardiaceae</taxon>
        <taxon>Rhodococcus</taxon>
    </lineage>
</organism>
<reference evidence="1 2" key="1">
    <citation type="journal article" date="2018" name="Biodegradation">
        <title>1,4-Dioxane degradation characteristics of Rhodococcus aetherivorans JCM 14343.</title>
        <authorList>
            <person name="Inoue D."/>
            <person name="Tsunoda T."/>
            <person name="Yamamoto N."/>
            <person name="Ike M."/>
            <person name="Sei K."/>
        </authorList>
    </citation>
    <scope>NUCLEOTIDE SEQUENCE [LARGE SCALE GENOMIC DNA]</scope>
    <source>
        <strain evidence="1 2">JCM 14343</strain>
    </source>
</reference>
<evidence type="ECO:0000313" key="2">
    <source>
        <dbReference type="Proteomes" id="UP000325466"/>
    </source>
</evidence>
<keyword evidence="2" id="KW-1185">Reference proteome</keyword>
<protein>
    <submittedName>
        <fullName evidence="1">Uncharacterized protein</fullName>
    </submittedName>
</protein>
<name>A0ABQ0YKS0_9NOCA</name>